<accession>A0A820RDR8</accession>
<dbReference type="AlphaFoldDB" id="A0A820RDR8"/>
<dbReference type="Proteomes" id="UP000663866">
    <property type="component" value="Unassembled WGS sequence"/>
</dbReference>
<sequence length="46" mass="5645">MPPLNNMKKAFYPMEQIRFVKVTEKYLTDLLLLFMSEKQYKNEFLL</sequence>
<comment type="caution">
    <text evidence="2">The sequence shown here is derived from an EMBL/GenBank/DDBJ whole genome shotgun (WGS) entry which is preliminary data.</text>
</comment>
<feature type="non-terminal residue" evidence="2">
    <location>
        <position position="1"/>
    </location>
</feature>
<evidence type="ECO:0000313" key="1">
    <source>
        <dbReference type="EMBL" id="CAF4129164.1"/>
    </source>
</evidence>
<proteinExistence type="predicted"/>
<keyword evidence="3" id="KW-1185">Reference proteome</keyword>
<feature type="non-terminal residue" evidence="2">
    <location>
        <position position="46"/>
    </location>
</feature>
<organism evidence="2 3">
    <name type="scientific">Rotaria magnacalcarata</name>
    <dbReference type="NCBI Taxonomy" id="392030"/>
    <lineage>
        <taxon>Eukaryota</taxon>
        <taxon>Metazoa</taxon>
        <taxon>Spiralia</taxon>
        <taxon>Gnathifera</taxon>
        <taxon>Rotifera</taxon>
        <taxon>Eurotatoria</taxon>
        <taxon>Bdelloidea</taxon>
        <taxon>Philodinida</taxon>
        <taxon>Philodinidae</taxon>
        <taxon>Rotaria</taxon>
    </lineage>
</organism>
<dbReference type="Proteomes" id="UP000663842">
    <property type="component" value="Unassembled WGS sequence"/>
</dbReference>
<evidence type="ECO:0000313" key="3">
    <source>
        <dbReference type="Proteomes" id="UP000663866"/>
    </source>
</evidence>
<dbReference type="EMBL" id="CAJOBG010044571">
    <property type="protein sequence ID" value="CAF4437358.1"/>
    <property type="molecule type" value="Genomic_DNA"/>
</dbReference>
<gene>
    <name evidence="2" type="ORF">OVN521_LOCUS37084</name>
    <name evidence="1" type="ORF">UXM345_LOCUS23886</name>
</gene>
<name>A0A820RDR8_9BILA</name>
<evidence type="ECO:0000313" key="2">
    <source>
        <dbReference type="EMBL" id="CAF4437358.1"/>
    </source>
</evidence>
<protein>
    <submittedName>
        <fullName evidence="2">Uncharacterized protein</fullName>
    </submittedName>
</protein>
<reference evidence="2" key="1">
    <citation type="submission" date="2021-02" db="EMBL/GenBank/DDBJ databases">
        <authorList>
            <person name="Nowell W R."/>
        </authorList>
    </citation>
    <scope>NUCLEOTIDE SEQUENCE</scope>
</reference>
<dbReference type="EMBL" id="CAJOBF010004221">
    <property type="protein sequence ID" value="CAF4129164.1"/>
    <property type="molecule type" value="Genomic_DNA"/>
</dbReference>